<evidence type="ECO:0000313" key="2">
    <source>
        <dbReference type="EnsemblMetazoa" id="AQUA014064-PA"/>
    </source>
</evidence>
<keyword evidence="3" id="KW-1185">Reference proteome</keyword>
<dbReference type="AlphaFoldDB" id="A0A182XQB9"/>
<keyword evidence="1" id="KW-1133">Transmembrane helix</keyword>
<feature type="transmembrane region" description="Helical" evidence="1">
    <location>
        <begin position="106"/>
        <end position="124"/>
    </location>
</feature>
<keyword evidence="1" id="KW-0472">Membrane</keyword>
<protein>
    <submittedName>
        <fullName evidence="2">Uncharacterized protein</fullName>
    </submittedName>
</protein>
<keyword evidence="1" id="KW-0812">Transmembrane</keyword>
<feature type="transmembrane region" description="Helical" evidence="1">
    <location>
        <begin position="47"/>
        <end position="67"/>
    </location>
</feature>
<organism evidence="2 3">
    <name type="scientific">Anopheles quadriannulatus</name>
    <name type="common">Mosquito</name>
    <dbReference type="NCBI Taxonomy" id="34691"/>
    <lineage>
        <taxon>Eukaryota</taxon>
        <taxon>Metazoa</taxon>
        <taxon>Ecdysozoa</taxon>
        <taxon>Arthropoda</taxon>
        <taxon>Hexapoda</taxon>
        <taxon>Insecta</taxon>
        <taxon>Pterygota</taxon>
        <taxon>Neoptera</taxon>
        <taxon>Endopterygota</taxon>
        <taxon>Diptera</taxon>
        <taxon>Nematocera</taxon>
        <taxon>Culicoidea</taxon>
        <taxon>Culicidae</taxon>
        <taxon>Anophelinae</taxon>
        <taxon>Anopheles</taxon>
    </lineage>
</organism>
<sequence>MTFGGWLGCLFGGERLRTKSLVLLTVNFPFSPKTKLPAKSASVSQSHFAPVVWSVCVCVYLCVFVCFSSCCCRSPVVCVLPVTLFCVLVCLFLCLCSLLVPCFMFLLVTVSVIVMSSFFCFRYLKVV</sequence>
<feature type="transmembrane region" description="Helical" evidence="1">
    <location>
        <begin position="79"/>
        <end position="100"/>
    </location>
</feature>
<reference evidence="2" key="1">
    <citation type="submission" date="2020-05" db="UniProtKB">
        <authorList>
            <consortium name="EnsemblMetazoa"/>
        </authorList>
    </citation>
    <scope>IDENTIFICATION</scope>
    <source>
        <strain evidence="2">SANGQUA</strain>
    </source>
</reference>
<dbReference type="VEuPathDB" id="VectorBase:AQUA014064"/>
<name>A0A182XQB9_ANOQN</name>
<dbReference type="EnsemblMetazoa" id="AQUA014064-RA">
    <property type="protein sequence ID" value="AQUA014064-PA"/>
    <property type="gene ID" value="AQUA014064"/>
</dbReference>
<proteinExistence type="predicted"/>
<dbReference type="Proteomes" id="UP000076407">
    <property type="component" value="Unassembled WGS sequence"/>
</dbReference>
<evidence type="ECO:0000313" key="3">
    <source>
        <dbReference type="Proteomes" id="UP000076407"/>
    </source>
</evidence>
<accession>A0A182XQB9</accession>
<evidence type="ECO:0000256" key="1">
    <source>
        <dbReference type="SAM" id="Phobius"/>
    </source>
</evidence>